<dbReference type="PANTHER" id="PTHR11920:SF335">
    <property type="entry name" value="GUANYLATE CYCLASE"/>
    <property type="match status" value="1"/>
</dbReference>
<proteinExistence type="inferred from homology"/>
<keyword evidence="9" id="KW-0460">Magnesium</keyword>
<evidence type="ECO:0000256" key="17">
    <source>
        <dbReference type="RuleBase" id="RU000405"/>
    </source>
</evidence>
<dbReference type="FunFam" id="3.30.70.1230:FF:000033">
    <property type="entry name" value="Adenylate cyclase"/>
    <property type="match status" value="1"/>
</dbReference>
<dbReference type="SUPFAM" id="SSF55073">
    <property type="entry name" value="Nucleotide cyclase"/>
    <property type="match status" value="1"/>
</dbReference>
<sequence length="619" mass="69905">MKFNGKAWILAAFIFLVAPGLAAQNPALADSLIALYHSDESLENDLPTLKSIADNHTNPDIKLEYAEILITKAAKDSLYNYLHSGFLQKGNAMQLKGNYPTALDSYFRSLNYANLSNNRLGIGAINISIADTYSMIGNSLTSKRYYDRGIAILREVNDSIKLGSALLNVGDESFNSGDYDEALEYFSESGLIFKAIDYPLGRAYNLGNVGMVYAAQGKHTLAKKNINEAIEMLEELEQYYPIAVYLSTIADIYAAQNNIPNAFDYAKRSHELATRYGLKDQIGNSNLQLANLYEAAGNYKEAYKFYKNYIVYRDSVTNLQAIQQMADLRTDFEISQKQTEVDLLAQQKRNQKIIVISTGIALVLLGLLAFGLYRRYLYINKMSKVLGNEKDRSDKLLLNILPEQTARELKEFGRVKSQRFESVSVLFADFKDFTNLSEYLDPEVLVESVDFYFSKFDEIIEKYGLEKIKTVGDCYMCAGGLPFPSHDHAHSILLAALDMTNFVKEAKENQKDDEIRFDIRIGVNTGPVVAGVVGSRKFAYDIWGDTVNIASRMETNSEAGRINISHNTYQLVKFHFECEYRGKVEVKSKGSMKMYYVNAIKFHHPKHDRGELVRPEVQV</sequence>
<evidence type="ECO:0000256" key="2">
    <source>
        <dbReference type="ARBA" id="ARBA00004370"/>
    </source>
</evidence>
<name>A0A5B8YJ15_9FLAO</name>
<dbReference type="InterPro" id="IPR011990">
    <property type="entry name" value="TPR-like_helical_dom_sf"/>
</dbReference>
<feature type="domain" description="Guanylate cyclase" evidence="20">
    <location>
        <begin position="424"/>
        <end position="554"/>
    </location>
</feature>
<dbReference type="SMART" id="SM00044">
    <property type="entry name" value="CYCc"/>
    <property type="match status" value="1"/>
</dbReference>
<gene>
    <name evidence="21" type="ORF">FK178_09415</name>
</gene>
<evidence type="ECO:0000256" key="11">
    <source>
        <dbReference type="ARBA" id="ARBA00022998"/>
    </source>
</evidence>
<dbReference type="EC" id="4.6.1.1" evidence="3"/>
<keyword evidence="11" id="KW-0115">cAMP biosynthesis</keyword>
<feature type="chain" id="PRO_5022726690" description="Adenylate cyclase" evidence="19">
    <location>
        <begin position="23"/>
        <end position="619"/>
    </location>
</feature>
<dbReference type="Gene3D" id="1.25.40.10">
    <property type="entry name" value="Tetratricopeptide repeat domain"/>
    <property type="match status" value="1"/>
</dbReference>
<evidence type="ECO:0000256" key="15">
    <source>
        <dbReference type="ARBA" id="ARBA00032637"/>
    </source>
</evidence>
<keyword evidence="22" id="KW-1185">Reference proteome</keyword>
<dbReference type="Gene3D" id="3.30.70.1230">
    <property type="entry name" value="Nucleotide cyclase"/>
    <property type="match status" value="1"/>
</dbReference>
<evidence type="ECO:0000256" key="4">
    <source>
        <dbReference type="ARBA" id="ARBA00021420"/>
    </source>
</evidence>
<keyword evidence="7" id="KW-0547">Nucleotide-binding</keyword>
<reference evidence="21 22" key="1">
    <citation type="submission" date="2019-08" db="EMBL/GenBank/DDBJ databases">
        <title>Antarcticibacterium arcticum sp. nov., a bacterium isolated from marine sediment of the Canadian Beaufort Sea.</title>
        <authorList>
            <person name="Lee Y.M."/>
            <person name="Baek K."/>
            <person name="Lee D.-H."/>
            <person name="Shin S.C."/>
            <person name="Jin Y.K."/>
            <person name="Park Y."/>
        </authorList>
    </citation>
    <scope>NUCLEOTIDE SEQUENCE [LARGE SCALE GENOMIC DNA]</scope>
    <source>
        <strain evidence="21 22">PAMC 28998</strain>
    </source>
</reference>
<keyword evidence="8" id="KW-0067">ATP-binding</keyword>
<dbReference type="SUPFAM" id="SSF48452">
    <property type="entry name" value="TPR-like"/>
    <property type="match status" value="2"/>
</dbReference>
<dbReference type="EMBL" id="CP042476">
    <property type="protein sequence ID" value="QED37930.1"/>
    <property type="molecule type" value="Genomic_DNA"/>
</dbReference>
<evidence type="ECO:0000256" key="13">
    <source>
        <dbReference type="ARBA" id="ARBA00023239"/>
    </source>
</evidence>
<dbReference type="GO" id="GO:0004016">
    <property type="term" value="F:adenylate cyclase activity"/>
    <property type="evidence" value="ECO:0007669"/>
    <property type="project" value="UniProtKB-EC"/>
</dbReference>
<dbReference type="GO" id="GO:0006171">
    <property type="term" value="P:cAMP biosynthetic process"/>
    <property type="evidence" value="ECO:0007669"/>
    <property type="project" value="UniProtKB-KW"/>
</dbReference>
<keyword evidence="13 17" id="KW-0456">Lyase</keyword>
<dbReference type="SMART" id="SM00028">
    <property type="entry name" value="TPR"/>
    <property type="match status" value="5"/>
</dbReference>
<comment type="similarity">
    <text evidence="17">Belongs to the adenylyl cyclase class-4/guanylyl cyclase family.</text>
</comment>
<dbReference type="PROSITE" id="PS00452">
    <property type="entry name" value="GUANYLATE_CYCLASE_1"/>
    <property type="match status" value="1"/>
</dbReference>
<dbReference type="InterPro" id="IPR001054">
    <property type="entry name" value="A/G_cyclase"/>
</dbReference>
<keyword evidence="19" id="KW-0732">Signal</keyword>
<feature type="signal peptide" evidence="19">
    <location>
        <begin position="1"/>
        <end position="22"/>
    </location>
</feature>
<evidence type="ECO:0000256" key="14">
    <source>
        <dbReference type="ARBA" id="ARBA00032597"/>
    </source>
</evidence>
<evidence type="ECO:0000256" key="8">
    <source>
        <dbReference type="ARBA" id="ARBA00022840"/>
    </source>
</evidence>
<evidence type="ECO:0000256" key="12">
    <source>
        <dbReference type="ARBA" id="ARBA00023136"/>
    </source>
</evidence>
<evidence type="ECO:0000256" key="1">
    <source>
        <dbReference type="ARBA" id="ARBA00001593"/>
    </source>
</evidence>
<dbReference type="InterPro" id="IPR018297">
    <property type="entry name" value="A/G_cyclase_CS"/>
</dbReference>
<accession>A0A5B8YJ15</accession>
<evidence type="ECO:0000259" key="20">
    <source>
        <dbReference type="PROSITE" id="PS50125"/>
    </source>
</evidence>
<protein>
    <recommendedName>
        <fullName evidence="4">Adenylate cyclase</fullName>
        <ecNumber evidence="3">4.6.1.1</ecNumber>
    </recommendedName>
    <alternativeName>
        <fullName evidence="14">ATP pyrophosphate-lyase</fullName>
    </alternativeName>
    <alternativeName>
        <fullName evidence="15">Adenylyl cyclase</fullName>
    </alternativeName>
</protein>
<dbReference type="Pfam" id="PF00211">
    <property type="entry name" value="Guanylate_cyc"/>
    <property type="match status" value="1"/>
</dbReference>
<evidence type="ECO:0000256" key="9">
    <source>
        <dbReference type="ARBA" id="ARBA00022842"/>
    </source>
</evidence>
<evidence type="ECO:0000256" key="3">
    <source>
        <dbReference type="ARBA" id="ARBA00012201"/>
    </source>
</evidence>
<feature type="transmembrane region" description="Helical" evidence="18">
    <location>
        <begin position="353"/>
        <end position="373"/>
    </location>
</feature>
<comment type="subunit">
    <text evidence="16">Homodimer. Can also exist as monomer.</text>
</comment>
<comment type="subcellular location">
    <subcellularLocation>
        <location evidence="2">Membrane</location>
    </subcellularLocation>
</comment>
<dbReference type="PANTHER" id="PTHR11920">
    <property type="entry name" value="GUANYLYL CYCLASE"/>
    <property type="match status" value="1"/>
</dbReference>
<dbReference type="PROSITE" id="PS50125">
    <property type="entry name" value="GUANYLATE_CYCLASE_2"/>
    <property type="match status" value="1"/>
</dbReference>
<evidence type="ECO:0000256" key="6">
    <source>
        <dbReference type="ARBA" id="ARBA00022723"/>
    </source>
</evidence>
<dbReference type="Proteomes" id="UP000321954">
    <property type="component" value="Chromosome"/>
</dbReference>
<keyword evidence="5 18" id="KW-0812">Transmembrane</keyword>
<dbReference type="InterPro" id="IPR050401">
    <property type="entry name" value="Cyclic_nucleotide_synthase"/>
</dbReference>
<evidence type="ECO:0000256" key="10">
    <source>
        <dbReference type="ARBA" id="ARBA00022989"/>
    </source>
</evidence>
<dbReference type="AlphaFoldDB" id="A0A5B8YJ15"/>
<evidence type="ECO:0000256" key="16">
    <source>
        <dbReference type="ARBA" id="ARBA00064436"/>
    </source>
</evidence>
<evidence type="ECO:0000313" key="22">
    <source>
        <dbReference type="Proteomes" id="UP000321954"/>
    </source>
</evidence>
<evidence type="ECO:0000256" key="18">
    <source>
        <dbReference type="SAM" id="Phobius"/>
    </source>
</evidence>
<dbReference type="InterPro" id="IPR029787">
    <property type="entry name" value="Nucleotide_cyclase"/>
</dbReference>
<dbReference type="CDD" id="cd07302">
    <property type="entry name" value="CHD"/>
    <property type="match status" value="1"/>
</dbReference>
<dbReference type="GO" id="GO:0046872">
    <property type="term" value="F:metal ion binding"/>
    <property type="evidence" value="ECO:0007669"/>
    <property type="project" value="UniProtKB-KW"/>
</dbReference>
<dbReference type="RefSeq" id="WP_146834028.1">
    <property type="nucleotide sequence ID" value="NZ_CP042476.1"/>
</dbReference>
<evidence type="ECO:0000313" key="21">
    <source>
        <dbReference type="EMBL" id="QED37930.1"/>
    </source>
</evidence>
<dbReference type="GO" id="GO:0035556">
    <property type="term" value="P:intracellular signal transduction"/>
    <property type="evidence" value="ECO:0007669"/>
    <property type="project" value="InterPro"/>
</dbReference>
<dbReference type="Pfam" id="PF13424">
    <property type="entry name" value="TPR_12"/>
    <property type="match status" value="1"/>
</dbReference>
<keyword evidence="10 18" id="KW-1133">Transmembrane helix</keyword>
<dbReference type="InterPro" id="IPR019734">
    <property type="entry name" value="TPR_rpt"/>
</dbReference>
<dbReference type="OrthoDB" id="9806704at2"/>
<comment type="catalytic activity">
    <reaction evidence="1">
        <text>ATP = 3',5'-cyclic AMP + diphosphate</text>
        <dbReference type="Rhea" id="RHEA:15389"/>
        <dbReference type="ChEBI" id="CHEBI:30616"/>
        <dbReference type="ChEBI" id="CHEBI:33019"/>
        <dbReference type="ChEBI" id="CHEBI:58165"/>
        <dbReference type="EC" id="4.6.1.1"/>
    </reaction>
</comment>
<evidence type="ECO:0000256" key="19">
    <source>
        <dbReference type="SAM" id="SignalP"/>
    </source>
</evidence>
<evidence type="ECO:0000256" key="7">
    <source>
        <dbReference type="ARBA" id="ARBA00022741"/>
    </source>
</evidence>
<keyword evidence="6" id="KW-0479">Metal-binding</keyword>
<dbReference type="KEGG" id="anp:FK178_09415"/>
<evidence type="ECO:0000256" key="5">
    <source>
        <dbReference type="ARBA" id="ARBA00022692"/>
    </source>
</evidence>
<dbReference type="GO" id="GO:0005524">
    <property type="term" value="F:ATP binding"/>
    <property type="evidence" value="ECO:0007669"/>
    <property type="project" value="UniProtKB-KW"/>
</dbReference>
<keyword evidence="12 18" id="KW-0472">Membrane</keyword>
<dbReference type="GO" id="GO:0005886">
    <property type="term" value="C:plasma membrane"/>
    <property type="evidence" value="ECO:0007669"/>
    <property type="project" value="UniProtKB-ARBA"/>
</dbReference>
<organism evidence="21 22">
    <name type="scientific">Antarcticibacterium arcticum</name>
    <dbReference type="NCBI Taxonomy" id="2585771"/>
    <lineage>
        <taxon>Bacteria</taxon>
        <taxon>Pseudomonadati</taxon>
        <taxon>Bacteroidota</taxon>
        <taxon>Flavobacteriia</taxon>
        <taxon>Flavobacteriales</taxon>
        <taxon>Flavobacteriaceae</taxon>
        <taxon>Antarcticibacterium</taxon>
    </lineage>
</organism>